<dbReference type="InterPro" id="IPR018305">
    <property type="entry name" value="Ribosomal_m50"/>
</dbReference>
<keyword evidence="3" id="KW-0689">Ribosomal protein</keyword>
<dbReference type="STRING" id="931890.G8JV42"/>
<keyword evidence="5" id="KW-0687">Ribonucleoprotein</keyword>
<keyword evidence="8" id="KW-1185">Reference proteome</keyword>
<evidence type="ECO:0000256" key="4">
    <source>
        <dbReference type="ARBA" id="ARBA00023128"/>
    </source>
</evidence>
<protein>
    <recommendedName>
        <fullName evidence="6">Large ribosomal subunit protein mL50</fullName>
    </recommendedName>
</protein>
<dbReference type="GO" id="GO:0003735">
    <property type="term" value="F:structural constituent of ribosome"/>
    <property type="evidence" value="ECO:0007669"/>
    <property type="project" value="EnsemblFungi"/>
</dbReference>
<evidence type="ECO:0000256" key="5">
    <source>
        <dbReference type="ARBA" id="ARBA00023274"/>
    </source>
</evidence>
<evidence type="ECO:0000256" key="1">
    <source>
        <dbReference type="ARBA" id="ARBA00004173"/>
    </source>
</evidence>
<proteinExistence type="inferred from homology"/>
<dbReference type="Gene3D" id="1.10.1200.10">
    <property type="entry name" value="ACP-like"/>
    <property type="match status" value="1"/>
</dbReference>
<comment type="subcellular location">
    <subcellularLocation>
        <location evidence="1">Mitochondrion</location>
    </subcellularLocation>
</comment>
<evidence type="ECO:0000256" key="2">
    <source>
        <dbReference type="ARBA" id="ARBA00008860"/>
    </source>
</evidence>
<dbReference type="HOGENOM" id="CLU_103468_0_0_1"/>
<dbReference type="AlphaFoldDB" id="G8JV42"/>
<dbReference type="Proteomes" id="UP000006790">
    <property type="component" value="Chromosome 6"/>
</dbReference>
<evidence type="ECO:0000313" key="7">
    <source>
        <dbReference type="EMBL" id="AET40521.1"/>
    </source>
</evidence>
<evidence type="ECO:0000313" key="8">
    <source>
        <dbReference type="Proteomes" id="UP000006790"/>
    </source>
</evidence>
<evidence type="ECO:0000256" key="6">
    <source>
        <dbReference type="ARBA" id="ARBA00035183"/>
    </source>
</evidence>
<gene>
    <name evidence="7" type="ordered locus">Ecym_6129</name>
</gene>
<dbReference type="FunCoup" id="G8JV42">
    <property type="interactions" value="325"/>
</dbReference>
<dbReference type="Pfam" id="PF10501">
    <property type="entry name" value="Ribosomal_L50"/>
    <property type="match status" value="1"/>
</dbReference>
<accession>G8JV42</accession>
<dbReference type="GeneID" id="11468891"/>
<dbReference type="InParanoid" id="G8JV42"/>
<dbReference type="EMBL" id="CP002502">
    <property type="protein sequence ID" value="AET40521.1"/>
    <property type="molecule type" value="Genomic_DNA"/>
</dbReference>
<comment type="similarity">
    <text evidence="2">Belongs to the mitochondrion-specific ribosomal protein mL50 family.</text>
</comment>
<dbReference type="KEGG" id="erc:Ecym_6129"/>
<dbReference type="RefSeq" id="XP_003647338.1">
    <property type="nucleotide sequence ID" value="XM_003647290.1"/>
</dbReference>
<dbReference type="InterPro" id="IPR036736">
    <property type="entry name" value="ACP-like_sf"/>
</dbReference>
<reference evidence="8" key="1">
    <citation type="journal article" date="2012" name="G3 (Bethesda)">
        <title>Pichia sorbitophila, an interspecies yeast hybrid reveals early steps of genome resolution following polyploidization.</title>
        <authorList>
            <person name="Leh Louis V."/>
            <person name="Despons L."/>
            <person name="Friedrich A."/>
            <person name="Martin T."/>
            <person name="Durrens P."/>
            <person name="Casaregola S."/>
            <person name="Neuveglise C."/>
            <person name="Fairhead C."/>
            <person name="Marck C."/>
            <person name="Cruz J.A."/>
            <person name="Straub M.L."/>
            <person name="Kugler V."/>
            <person name="Sacerdot C."/>
            <person name="Uzunov Z."/>
            <person name="Thierry A."/>
            <person name="Weiss S."/>
            <person name="Bleykasten C."/>
            <person name="De Montigny J."/>
            <person name="Jacques N."/>
            <person name="Jung P."/>
            <person name="Lemaire M."/>
            <person name="Mallet S."/>
            <person name="Morel G."/>
            <person name="Richard G.F."/>
            <person name="Sarkar A."/>
            <person name="Savel G."/>
            <person name="Schacherer J."/>
            <person name="Seret M.L."/>
            <person name="Talla E."/>
            <person name="Samson G."/>
            <person name="Jubin C."/>
            <person name="Poulain J."/>
            <person name="Vacherie B."/>
            <person name="Barbe V."/>
            <person name="Pelletier E."/>
            <person name="Sherman D.J."/>
            <person name="Westhof E."/>
            <person name="Weissenbach J."/>
            <person name="Baret P.V."/>
            <person name="Wincker P."/>
            <person name="Gaillardin C."/>
            <person name="Dujon B."/>
            <person name="Souciet J.L."/>
        </authorList>
    </citation>
    <scope>NUCLEOTIDE SEQUENCE [LARGE SCALE GENOMIC DNA]</scope>
    <source>
        <strain evidence="8">CBS 270.75 / DBVPG 7215 / KCTC 17166 / NRRL Y-17582</strain>
    </source>
</reference>
<sequence>MGLRRQYDVVKSVRYLHSSGVRQDIISWLTRKKQPPKEEVKDVKEVMNSIESGSTPSISEPSGSARLSLTNDDFIGVDVNELERKEREEMLKSTPFNQWLRSRKVSSEQELYQIALDAYKVAFEASPNDREALDRPFPDLVSKFKFSKYLQSKTGYMLPDYKLTTLSTPLKLVEWYEVEVLTGKRLKFNEAEPNAIDLSNVELPANVYVDQSATVKDRKRTFNKILREVEALESGRLQQAIEKAKND</sequence>
<dbReference type="GO" id="GO:0005762">
    <property type="term" value="C:mitochondrial large ribosomal subunit"/>
    <property type="evidence" value="ECO:0007669"/>
    <property type="project" value="EnsemblFungi"/>
</dbReference>
<dbReference type="OrthoDB" id="3980895at2759"/>
<dbReference type="eggNOG" id="ENOG502S1NZ">
    <property type="taxonomic scope" value="Eukaryota"/>
</dbReference>
<evidence type="ECO:0000256" key="3">
    <source>
        <dbReference type="ARBA" id="ARBA00022980"/>
    </source>
</evidence>
<organism evidence="7 8">
    <name type="scientific">Eremothecium cymbalariae (strain CBS 270.75 / DBVPG 7215 / KCTC 17166 / NRRL Y-17582)</name>
    <name type="common">Yeast</name>
    <dbReference type="NCBI Taxonomy" id="931890"/>
    <lineage>
        <taxon>Eukaryota</taxon>
        <taxon>Fungi</taxon>
        <taxon>Dikarya</taxon>
        <taxon>Ascomycota</taxon>
        <taxon>Saccharomycotina</taxon>
        <taxon>Saccharomycetes</taxon>
        <taxon>Saccharomycetales</taxon>
        <taxon>Saccharomycetaceae</taxon>
        <taxon>Eremothecium</taxon>
    </lineage>
</organism>
<keyword evidence="4" id="KW-0496">Mitochondrion</keyword>
<dbReference type="OMA" id="FQFTKFL"/>
<name>G8JV42_ERECY</name>